<dbReference type="Proteomes" id="UP001369086">
    <property type="component" value="Unassembled WGS sequence"/>
</dbReference>
<evidence type="ECO:0000313" key="2">
    <source>
        <dbReference type="EMBL" id="KAK6471348.1"/>
    </source>
</evidence>
<feature type="compositionally biased region" description="Polar residues" evidence="1">
    <location>
        <begin position="229"/>
        <end position="240"/>
    </location>
</feature>
<accession>A0ABR0YFN3</accession>
<feature type="compositionally biased region" description="Acidic residues" evidence="1">
    <location>
        <begin position="35"/>
        <end position="51"/>
    </location>
</feature>
<dbReference type="EMBL" id="JAHFZB010000032">
    <property type="protein sequence ID" value="KAK6471348.1"/>
    <property type="molecule type" value="Genomic_DNA"/>
</dbReference>
<evidence type="ECO:0000256" key="1">
    <source>
        <dbReference type="SAM" id="MobiDB-lite"/>
    </source>
</evidence>
<keyword evidence="3" id="KW-1185">Reference proteome</keyword>
<dbReference type="PIRSF" id="PIRSF037634">
    <property type="entry name" value="HS1-associating_X-1"/>
    <property type="match status" value="1"/>
</dbReference>
<name>A0ABR0YFN3_HUSHU</name>
<dbReference type="PANTHER" id="PTHR14938">
    <property type="entry name" value="HCLS1-ASSOCIATED PROTEIN X-1"/>
    <property type="match status" value="1"/>
</dbReference>
<evidence type="ECO:0000313" key="3">
    <source>
        <dbReference type="Proteomes" id="UP001369086"/>
    </source>
</evidence>
<organism evidence="2 3">
    <name type="scientific">Huso huso</name>
    <name type="common">Beluga</name>
    <name type="synonym">Acipenser huso</name>
    <dbReference type="NCBI Taxonomy" id="61971"/>
    <lineage>
        <taxon>Eukaryota</taxon>
        <taxon>Metazoa</taxon>
        <taxon>Chordata</taxon>
        <taxon>Craniata</taxon>
        <taxon>Vertebrata</taxon>
        <taxon>Euteleostomi</taxon>
        <taxon>Actinopterygii</taxon>
        <taxon>Chondrostei</taxon>
        <taxon>Acipenseriformes</taxon>
        <taxon>Acipenseridae</taxon>
        <taxon>Huso</taxon>
    </lineage>
</organism>
<dbReference type="InterPro" id="IPR017248">
    <property type="entry name" value="HAX-1"/>
</dbReference>
<feature type="compositionally biased region" description="Basic and acidic residues" evidence="1">
    <location>
        <begin position="162"/>
        <end position="186"/>
    </location>
</feature>
<feature type="compositionally biased region" description="Basic and acidic residues" evidence="1">
    <location>
        <begin position="241"/>
        <end position="252"/>
    </location>
</feature>
<protein>
    <submittedName>
        <fullName evidence="2">HCLS1-associated protein X-1-like isoform X1</fullName>
    </submittedName>
</protein>
<proteinExistence type="predicted"/>
<gene>
    <name evidence="2" type="ORF">HHUSO_G29731</name>
</gene>
<feature type="region of interest" description="Disordered" evidence="1">
    <location>
        <begin position="218"/>
        <end position="256"/>
    </location>
</feature>
<feature type="compositionally biased region" description="Gly residues" evidence="1">
    <location>
        <begin position="58"/>
        <end position="68"/>
    </location>
</feature>
<reference evidence="2 3" key="1">
    <citation type="submission" date="2021-05" db="EMBL/GenBank/DDBJ databases">
        <authorList>
            <person name="Zahm M."/>
            <person name="Klopp C."/>
            <person name="Cabau C."/>
            <person name="Kuhl H."/>
            <person name="Suciu R."/>
            <person name="Ciorpac M."/>
            <person name="Holostenco D."/>
            <person name="Gessner J."/>
            <person name="Wuertz S."/>
            <person name="Hohne C."/>
            <person name="Stock M."/>
            <person name="Gislard M."/>
            <person name="Lluch J."/>
            <person name="Milhes M."/>
            <person name="Lampietro C."/>
            <person name="Lopez Roques C."/>
            <person name="Donnadieu C."/>
            <person name="Du K."/>
            <person name="Schartl M."/>
            <person name="Guiguen Y."/>
        </authorList>
    </citation>
    <scope>NUCLEOTIDE SEQUENCE [LARGE SCALE GENOMIC DNA]</scope>
    <source>
        <strain evidence="2">Hh-F2</strain>
        <tissue evidence="2">Blood</tissue>
    </source>
</reference>
<feature type="region of interest" description="Disordered" evidence="1">
    <location>
        <begin position="20"/>
        <end position="79"/>
    </location>
</feature>
<sequence>MSVFDLFRVFFGFPGSNFHGDRRRDPFFEGMTRSEDDDGDDDDEEEEEDDGGFDRFFSGGGPGGGPGAGRRDNPGGMRFHDRLGIEELLRGVDDLFRGAWGSELPSRHREHPSIGPPDSEAHSQGGASLRDSMLKHPDSTPAPGGGTPAPRTPPGDDSPLQKYEDRWRGFDPRHEADSMKEDKDLDSQVSSEGLDTILKPKMKSFFKSVSVTKIVGPDGAVEERRTVRDSQGNEETTVTRTRADQRDGEREGASAQFTDTLPDSCLQDYFSVFSKIFRRFFTGR</sequence>
<feature type="compositionally biased region" description="Basic and acidic residues" evidence="1">
    <location>
        <begin position="69"/>
        <end position="79"/>
    </location>
</feature>
<feature type="region of interest" description="Disordered" evidence="1">
    <location>
        <begin position="102"/>
        <end position="191"/>
    </location>
</feature>
<dbReference type="PANTHER" id="PTHR14938:SF2">
    <property type="entry name" value="HCLS1-ASSOCIATED PROTEIN X-1"/>
    <property type="match status" value="1"/>
</dbReference>
<comment type="caution">
    <text evidence="2">The sequence shown here is derived from an EMBL/GenBank/DDBJ whole genome shotgun (WGS) entry which is preliminary data.</text>
</comment>